<dbReference type="EMBL" id="CAXLJL010000290">
    <property type="protein sequence ID" value="CAL5136181.1"/>
    <property type="molecule type" value="Genomic_DNA"/>
</dbReference>
<feature type="region of interest" description="Disordered" evidence="5">
    <location>
        <begin position="699"/>
        <end position="721"/>
    </location>
</feature>
<evidence type="ECO:0000256" key="3">
    <source>
        <dbReference type="ARBA" id="ARBA00022989"/>
    </source>
</evidence>
<accession>A0AAV2TJC9</accession>
<feature type="transmembrane region" description="Helical" evidence="6">
    <location>
        <begin position="391"/>
        <end position="415"/>
    </location>
</feature>
<evidence type="ECO:0000313" key="9">
    <source>
        <dbReference type="Proteomes" id="UP001497525"/>
    </source>
</evidence>
<evidence type="ECO:0000256" key="5">
    <source>
        <dbReference type="SAM" id="MobiDB-lite"/>
    </source>
</evidence>
<feature type="transmembrane region" description="Helical" evidence="6">
    <location>
        <begin position="309"/>
        <end position="328"/>
    </location>
</feature>
<evidence type="ECO:0000256" key="1">
    <source>
        <dbReference type="ARBA" id="ARBA00004141"/>
    </source>
</evidence>
<feature type="transmembrane region" description="Helical" evidence="6">
    <location>
        <begin position="133"/>
        <end position="149"/>
    </location>
</feature>
<evidence type="ECO:0000259" key="7">
    <source>
        <dbReference type="PROSITE" id="PS50801"/>
    </source>
</evidence>
<gene>
    <name evidence="8" type="ORF">CDAUBV1_LOCUS10257</name>
</gene>
<feature type="domain" description="STAS" evidence="7">
    <location>
        <begin position="601"/>
        <end position="802"/>
    </location>
</feature>
<dbReference type="InterPro" id="IPR036513">
    <property type="entry name" value="STAS_dom_sf"/>
</dbReference>
<keyword evidence="4 6" id="KW-0472">Membrane</keyword>
<dbReference type="AlphaFoldDB" id="A0AAV2TJC9"/>
<comment type="caution">
    <text evidence="8">The sequence shown here is derived from an EMBL/GenBank/DDBJ whole genome shotgun (WGS) entry which is preliminary data.</text>
</comment>
<dbReference type="PROSITE" id="PS50801">
    <property type="entry name" value="STAS"/>
    <property type="match status" value="1"/>
</dbReference>
<comment type="subcellular location">
    <subcellularLocation>
        <location evidence="1">Membrane</location>
        <topology evidence="1">Multi-pass membrane protein</topology>
    </subcellularLocation>
</comment>
<keyword evidence="3 6" id="KW-1133">Transmembrane helix</keyword>
<keyword evidence="2 6" id="KW-0812">Transmembrane</keyword>
<reference evidence="8" key="1">
    <citation type="submission" date="2024-06" db="EMBL/GenBank/DDBJ databases">
        <authorList>
            <person name="Liu X."/>
            <person name="Lenzi L."/>
            <person name="Haldenby T S."/>
            <person name="Uol C."/>
        </authorList>
    </citation>
    <scope>NUCLEOTIDE SEQUENCE</scope>
</reference>
<evidence type="ECO:0000256" key="4">
    <source>
        <dbReference type="ARBA" id="ARBA00023136"/>
    </source>
</evidence>
<dbReference type="Pfam" id="PF00916">
    <property type="entry name" value="Sulfate_transp"/>
    <property type="match status" value="1"/>
</dbReference>
<proteinExistence type="predicted"/>
<protein>
    <recommendedName>
        <fullName evidence="7">STAS domain-containing protein</fullName>
    </recommendedName>
</protein>
<evidence type="ECO:0000256" key="6">
    <source>
        <dbReference type="SAM" id="Phobius"/>
    </source>
</evidence>
<dbReference type="GO" id="GO:0016020">
    <property type="term" value="C:membrane"/>
    <property type="evidence" value="ECO:0007669"/>
    <property type="project" value="UniProtKB-SubCell"/>
</dbReference>
<evidence type="ECO:0000256" key="2">
    <source>
        <dbReference type="ARBA" id="ARBA00022692"/>
    </source>
</evidence>
<feature type="region of interest" description="Disordered" evidence="5">
    <location>
        <begin position="736"/>
        <end position="755"/>
    </location>
</feature>
<dbReference type="Proteomes" id="UP001497525">
    <property type="component" value="Unassembled WGS sequence"/>
</dbReference>
<organism evidence="8 9">
    <name type="scientific">Calicophoron daubneyi</name>
    <name type="common">Rumen fluke</name>
    <name type="synonym">Paramphistomum daubneyi</name>
    <dbReference type="NCBI Taxonomy" id="300641"/>
    <lineage>
        <taxon>Eukaryota</taxon>
        <taxon>Metazoa</taxon>
        <taxon>Spiralia</taxon>
        <taxon>Lophotrochozoa</taxon>
        <taxon>Platyhelminthes</taxon>
        <taxon>Trematoda</taxon>
        <taxon>Digenea</taxon>
        <taxon>Plagiorchiida</taxon>
        <taxon>Pronocephalata</taxon>
        <taxon>Paramphistomoidea</taxon>
        <taxon>Paramphistomidae</taxon>
        <taxon>Calicophoron</taxon>
    </lineage>
</organism>
<dbReference type="GO" id="GO:0055085">
    <property type="term" value="P:transmembrane transport"/>
    <property type="evidence" value="ECO:0007669"/>
    <property type="project" value="InterPro"/>
</dbReference>
<feature type="transmembrane region" description="Helical" evidence="6">
    <location>
        <begin position="489"/>
        <end position="507"/>
    </location>
</feature>
<dbReference type="InterPro" id="IPR002645">
    <property type="entry name" value="STAS_dom"/>
</dbReference>
<dbReference type="InterPro" id="IPR011547">
    <property type="entry name" value="SLC26A/SulP_dom"/>
</dbReference>
<dbReference type="Gene3D" id="3.30.750.24">
    <property type="entry name" value="STAS domain"/>
    <property type="match status" value="1"/>
</dbReference>
<feature type="transmembrane region" description="Helical" evidence="6">
    <location>
        <begin position="340"/>
        <end position="359"/>
    </location>
</feature>
<evidence type="ECO:0000313" key="8">
    <source>
        <dbReference type="EMBL" id="CAL5136181.1"/>
    </source>
</evidence>
<feature type="transmembrane region" description="Helical" evidence="6">
    <location>
        <begin position="527"/>
        <end position="551"/>
    </location>
</feature>
<feature type="transmembrane region" description="Helical" evidence="6">
    <location>
        <begin position="464"/>
        <end position="482"/>
    </location>
</feature>
<name>A0AAV2TJC9_CALDB</name>
<dbReference type="InterPro" id="IPR001902">
    <property type="entry name" value="SLC26A/SulP_fam"/>
</dbReference>
<dbReference type="PANTHER" id="PTHR11814">
    <property type="entry name" value="SULFATE TRANSPORTER"/>
    <property type="match status" value="1"/>
</dbReference>
<feature type="transmembrane region" description="Helical" evidence="6">
    <location>
        <begin position="225"/>
        <end position="244"/>
    </location>
</feature>
<sequence length="866" mass="95891">MPVAPINHDYSPVPFHPSGCPTPVGTGLLSSAHVGRIKVDRCIVTTEDVKPSSLNHNTPLAYIGSSLKRALAPKNIVRSCPGFAQSLFPSINLLLNYQWRTDFFSDLSAGLTVGVMNVPQGMAYAMLADLPPVYGLYVSFIAPLLYAVMGRCSQLSLGTFAVVSLLLSQPVGRVCQKVFSEAVQNLTALEDKQIPICFTPEANEYPRGFSKDLFSKERLYDFRPVVIITLTFLVGIIQISFGVLRLGKLTSYLAPAMVDGFITGAGIHVFTSQISSLFGVKAAKNRGGIGSVFKVYYNLARHITSVNPVTVALSLSSILFLLVTKLWMEPFVQRTGHCSYPIPAELILVFAGTILSAIIELDDRYNVTVVGHIVEGMPSFTLPNWDLIPELLVDAVIIGFTSTFLTISLVKMFSLKHRTNINYDHELTCFGLITLSSSFLSGFVPSGSISRSMVLEGANVRTPLNGIATSLLIVFVLLFLGPQLSDTPTCILAAIIVVALLGILKRLREIPRLWRTCKRDFFLYCGTILSTVIFGVIVGLVVGVLSCLIVLTERQGHFDLRLMHNFPGTEIFFCDLPGSEENQPDRVGEIDALFKQIIPCKLTGALNFASAEKLPDKMEKLITLHTTSQRNSDEFETTSYRRNQTPTEQTISENYEMESVEGKKEMDLASGSQKQDVFDYVFTSQNGKIEGHLNSAAKDTSLDQERNNHRPQTIQTHESNERPRYRCGSCCPVGGTRSQGRGEDTTHMQTAQRDSTERLQAPKLFVLMDITGLSQVDPSGAKTLKEVHEELFRRGIFLLFVGDLRFFPCLKTSTWSQCLDLSFSYPTVQDAFVASYKCLYQRNHLRPSPDQTPPRCKVEKLYPMLS</sequence>